<dbReference type="InterPro" id="IPR037175">
    <property type="entry name" value="KFase_sf"/>
</dbReference>
<proteinExistence type="predicted"/>
<accession>A0ABN5V8F9</accession>
<reference evidence="1 2" key="2">
    <citation type="journal article" date="2023" name="ChemBioChem">
        <title>Acyltransferase Domain Exchange between Two Independent Type I Polyketide Synthases in the Same Producer Strain of Macrolide Antibiotics.</title>
        <authorList>
            <person name="Kudo F."/>
            <person name="Kishikawa K."/>
            <person name="Tsuboi K."/>
            <person name="Kido T."/>
            <person name="Usui T."/>
            <person name="Hashimoto J."/>
            <person name="Shin-Ya K."/>
            <person name="Miyanaga A."/>
            <person name="Eguchi T."/>
        </authorList>
    </citation>
    <scope>NUCLEOTIDE SEQUENCE [LARGE SCALE GENOMIC DNA]</scope>
    <source>
        <strain evidence="1 2">A-8890</strain>
    </source>
</reference>
<keyword evidence="2" id="KW-1185">Reference proteome</keyword>
<reference evidence="1 2" key="1">
    <citation type="journal article" date="2010" name="ChemBioChem">
        <title>Cloning and characterization of the biosynthetic gene cluster of 16-membered macrolide antibiotic FD-891: involvement of a dual functional cytochrome P450 monooxygenase catalyzing epoxidation and hydroxylation.</title>
        <authorList>
            <person name="Kudo F."/>
            <person name="Motegi A."/>
            <person name="Mizoue K."/>
            <person name="Eguchi T."/>
        </authorList>
    </citation>
    <scope>NUCLEOTIDE SEQUENCE [LARGE SCALE GENOMIC DNA]</scope>
    <source>
        <strain evidence="1 2">A-8890</strain>
    </source>
</reference>
<protein>
    <recommendedName>
        <fullName evidence="3">Cyclase</fullName>
    </recommendedName>
</protein>
<name>A0ABN5V8F9_9ACTN</name>
<organism evidence="1 2">
    <name type="scientific">Streptomyces graminofaciens</name>
    <dbReference type="NCBI Taxonomy" id="68212"/>
    <lineage>
        <taxon>Bacteria</taxon>
        <taxon>Bacillati</taxon>
        <taxon>Actinomycetota</taxon>
        <taxon>Actinomycetes</taxon>
        <taxon>Kitasatosporales</taxon>
        <taxon>Streptomycetaceae</taxon>
        <taxon>Streptomyces</taxon>
    </lineage>
</organism>
<dbReference type="EMBL" id="AP018448">
    <property type="protein sequence ID" value="BBC29259.1"/>
    <property type="molecule type" value="Genomic_DNA"/>
</dbReference>
<gene>
    <name evidence="1" type="ORF">SGFS_005500</name>
</gene>
<evidence type="ECO:0000313" key="1">
    <source>
        <dbReference type="EMBL" id="BBC29259.1"/>
    </source>
</evidence>
<dbReference type="Proteomes" id="UP001321542">
    <property type="component" value="Chromosome"/>
</dbReference>
<dbReference type="Gene3D" id="3.50.30.50">
    <property type="entry name" value="Putative cyclase"/>
    <property type="match status" value="1"/>
</dbReference>
<evidence type="ECO:0000313" key="2">
    <source>
        <dbReference type="Proteomes" id="UP001321542"/>
    </source>
</evidence>
<sequence length="31" mass="3226">MRAGRYEFLLVVTPLNIPGGTASPVSPVAVL</sequence>
<evidence type="ECO:0008006" key="3">
    <source>
        <dbReference type="Google" id="ProtNLM"/>
    </source>
</evidence>